<accession>A0A5C6RJC3</accession>
<dbReference type="Proteomes" id="UP000321580">
    <property type="component" value="Unassembled WGS sequence"/>
</dbReference>
<keyword evidence="3" id="KW-1185">Reference proteome</keyword>
<reference evidence="2 3" key="1">
    <citation type="submission" date="2019-08" db="EMBL/GenBank/DDBJ databases">
        <title>Genome of Phaeodactylibacter luteus.</title>
        <authorList>
            <person name="Bowman J.P."/>
        </authorList>
    </citation>
    <scope>NUCLEOTIDE SEQUENCE [LARGE SCALE GENOMIC DNA]</scope>
    <source>
        <strain evidence="2 3">KCTC 42180</strain>
    </source>
</reference>
<evidence type="ECO:0000259" key="1">
    <source>
        <dbReference type="PROSITE" id="PS50042"/>
    </source>
</evidence>
<dbReference type="Pfam" id="PF00027">
    <property type="entry name" value="cNMP_binding"/>
    <property type="match status" value="1"/>
</dbReference>
<dbReference type="CDD" id="cd00038">
    <property type="entry name" value="CAP_ED"/>
    <property type="match status" value="1"/>
</dbReference>
<dbReference type="InterPro" id="IPR000595">
    <property type="entry name" value="cNMP-bd_dom"/>
</dbReference>
<comment type="caution">
    <text evidence="2">The sequence shown here is derived from an EMBL/GenBank/DDBJ whole genome shotgun (WGS) entry which is preliminary data.</text>
</comment>
<dbReference type="SMART" id="SM00100">
    <property type="entry name" value="cNMP"/>
    <property type="match status" value="1"/>
</dbReference>
<sequence length="357" mass="39983">MGLIDSIALEWDLWIGKYRAFFVTETQDREACIRLLPSHGQLHDTLEKGQLVACQDTRSGEVVACVLLRNAAPSLAGPETAFSHVRRHDLPQLAVLSHFSFHNTYLNTPAIPVLLSHCFVEVLKAGGLALLMSSDPGHYSIHKRLGMRPIGPLQKGAHGDFRIPMICLPDMDYLSIINSPLMPMLRGIRFERYQAICEWYYNLVRENKELQTGAAFYPENDQEFKQHHLITDGLSDQGRETLLRDALIINCREGEVVLAENDGGKSFGYVRNGLVRVLIGGQPIVMLGEGDILGEIAFVLNTRRTAQLVAASPDTEVVLFRESAIDQLQLESDRALLWRNLARVLAQRVLVTNKMMS</sequence>
<dbReference type="OrthoDB" id="758145at2"/>
<dbReference type="RefSeq" id="WP_147168197.1">
    <property type="nucleotide sequence ID" value="NZ_VOOR01000030.1"/>
</dbReference>
<proteinExistence type="predicted"/>
<gene>
    <name evidence="2" type="ORF">FRY97_14105</name>
</gene>
<organism evidence="2 3">
    <name type="scientific">Phaeodactylibacter luteus</name>
    <dbReference type="NCBI Taxonomy" id="1564516"/>
    <lineage>
        <taxon>Bacteria</taxon>
        <taxon>Pseudomonadati</taxon>
        <taxon>Bacteroidota</taxon>
        <taxon>Saprospiria</taxon>
        <taxon>Saprospirales</taxon>
        <taxon>Haliscomenobacteraceae</taxon>
        <taxon>Phaeodactylibacter</taxon>
    </lineage>
</organism>
<dbReference type="InterPro" id="IPR014710">
    <property type="entry name" value="RmlC-like_jellyroll"/>
</dbReference>
<name>A0A5C6RJC3_9BACT</name>
<dbReference type="PROSITE" id="PS50042">
    <property type="entry name" value="CNMP_BINDING_3"/>
    <property type="match status" value="1"/>
</dbReference>
<dbReference type="InterPro" id="IPR018490">
    <property type="entry name" value="cNMP-bd_dom_sf"/>
</dbReference>
<dbReference type="Gene3D" id="2.60.120.10">
    <property type="entry name" value="Jelly Rolls"/>
    <property type="match status" value="1"/>
</dbReference>
<protein>
    <submittedName>
        <fullName evidence="2">Cyclic nucleotide-binding domain-containing protein</fullName>
    </submittedName>
</protein>
<dbReference type="AlphaFoldDB" id="A0A5C6RJC3"/>
<evidence type="ECO:0000313" key="3">
    <source>
        <dbReference type="Proteomes" id="UP000321580"/>
    </source>
</evidence>
<dbReference type="EMBL" id="VOOR01000030">
    <property type="protein sequence ID" value="TXB62411.1"/>
    <property type="molecule type" value="Genomic_DNA"/>
</dbReference>
<feature type="domain" description="Cyclic nucleotide-binding" evidence="1">
    <location>
        <begin position="230"/>
        <end position="323"/>
    </location>
</feature>
<evidence type="ECO:0000313" key="2">
    <source>
        <dbReference type="EMBL" id="TXB62411.1"/>
    </source>
</evidence>
<dbReference type="SUPFAM" id="SSF51206">
    <property type="entry name" value="cAMP-binding domain-like"/>
    <property type="match status" value="1"/>
</dbReference>